<dbReference type="InterPro" id="IPR026298">
    <property type="entry name" value="Bcl-2_fam"/>
</dbReference>
<dbReference type="InterPro" id="IPR002698">
    <property type="entry name" value="FTHF_cligase"/>
</dbReference>
<proteinExistence type="inferred from homology"/>
<dbReference type="NCBIfam" id="TIGR02727">
    <property type="entry name" value="MTHFS_bact"/>
    <property type="match status" value="1"/>
</dbReference>
<dbReference type="PROSITE" id="PS01080">
    <property type="entry name" value="BH1"/>
    <property type="match status" value="1"/>
</dbReference>
<dbReference type="InterPro" id="IPR013282">
    <property type="entry name" value="Bcl2A1"/>
</dbReference>
<dbReference type="CDD" id="cd06845">
    <property type="entry name" value="Bcl-2_like"/>
    <property type="match status" value="1"/>
</dbReference>
<evidence type="ECO:0000256" key="7">
    <source>
        <dbReference type="ARBA" id="ARBA00038966"/>
    </source>
</evidence>
<evidence type="ECO:0000256" key="3">
    <source>
        <dbReference type="ARBA" id="ARBA00022703"/>
    </source>
</evidence>
<dbReference type="EMBL" id="JAIPUX010003439">
    <property type="protein sequence ID" value="KAH0620022.1"/>
    <property type="molecule type" value="Genomic_DNA"/>
</dbReference>
<dbReference type="InterPro" id="IPR036834">
    <property type="entry name" value="Bcl-2-like_sf"/>
</dbReference>
<evidence type="ECO:0000256" key="6">
    <source>
        <dbReference type="ARBA" id="ARBA00036539"/>
    </source>
</evidence>
<gene>
    <name evidence="9" type="ORF">JD844_014530</name>
</gene>
<comment type="similarity">
    <text evidence="2">Belongs to the 5-formyltetrahydrofolate cyclo-ligase family.</text>
</comment>
<evidence type="ECO:0000256" key="4">
    <source>
        <dbReference type="ARBA" id="ARBA00022741"/>
    </source>
</evidence>
<dbReference type="InterPro" id="IPR002475">
    <property type="entry name" value="Bcl2-like"/>
</dbReference>
<dbReference type="InterPro" id="IPR046371">
    <property type="entry name" value="Bcl-2_BH1-3"/>
</dbReference>
<name>A0ABQ7SRL3_PHRPL</name>
<evidence type="ECO:0000256" key="5">
    <source>
        <dbReference type="ARBA" id="ARBA00022840"/>
    </source>
</evidence>
<dbReference type="Pfam" id="PF00452">
    <property type="entry name" value="Bcl-2"/>
    <property type="match status" value="1"/>
</dbReference>
<dbReference type="SUPFAM" id="SSF56854">
    <property type="entry name" value="Bcl-2 inhibitors of programmed cell death"/>
    <property type="match status" value="1"/>
</dbReference>
<dbReference type="Gene3D" id="3.40.50.10420">
    <property type="entry name" value="NagB/RpiA/CoA transferase-like"/>
    <property type="match status" value="1"/>
</dbReference>
<comment type="similarity">
    <text evidence="1">Belongs to the Bcl-2 family.</text>
</comment>
<dbReference type="PANTHER" id="PTHR23407">
    <property type="entry name" value="ATPASE INHIBITOR/5-FORMYLTETRAHYDROFOLATE CYCLO-LIGASE"/>
    <property type="match status" value="1"/>
</dbReference>
<comment type="catalytic activity">
    <reaction evidence="6">
        <text>(6S)-5-formyl-5,6,7,8-tetrahydrofolate + ATP = (6R)-5,10-methenyltetrahydrofolate + ADP + phosphate</text>
        <dbReference type="Rhea" id="RHEA:10488"/>
        <dbReference type="ChEBI" id="CHEBI:30616"/>
        <dbReference type="ChEBI" id="CHEBI:43474"/>
        <dbReference type="ChEBI" id="CHEBI:57455"/>
        <dbReference type="ChEBI" id="CHEBI:57457"/>
        <dbReference type="ChEBI" id="CHEBI:456216"/>
        <dbReference type="EC" id="6.3.3.2"/>
    </reaction>
</comment>
<evidence type="ECO:0000313" key="9">
    <source>
        <dbReference type="EMBL" id="KAH0620022.1"/>
    </source>
</evidence>
<dbReference type="Gene3D" id="1.10.437.10">
    <property type="entry name" value="Blc2-like"/>
    <property type="match status" value="1"/>
</dbReference>
<dbReference type="PANTHER" id="PTHR23407:SF1">
    <property type="entry name" value="5-FORMYLTETRAHYDROFOLATE CYCLO-LIGASE"/>
    <property type="match status" value="1"/>
</dbReference>
<evidence type="ECO:0000313" key="10">
    <source>
        <dbReference type="Proteomes" id="UP000826234"/>
    </source>
</evidence>
<keyword evidence="4" id="KW-0547">Nucleotide-binding</keyword>
<dbReference type="SUPFAM" id="SSF100950">
    <property type="entry name" value="NagB/RpiA/CoA transferase-like"/>
    <property type="match status" value="1"/>
</dbReference>
<dbReference type="SMART" id="SM00337">
    <property type="entry name" value="BCL"/>
    <property type="match status" value="1"/>
</dbReference>
<dbReference type="Pfam" id="PF01812">
    <property type="entry name" value="5-FTHF_cyc-lig"/>
    <property type="match status" value="1"/>
</dbReference>
<keyword evidence="3" id="KW-0053">Apoptosis</keyword>
<dbReference type="EC" id="6.3.3.2" evidence="7"/>
<dbReference type="InterPro" id="IPR024185">
    <property type="entry name" value="FTHF_cligase-like_sf"/>
</dbReference>
<comment type="caution">
    <text evidence="9">The sequence shown here is derived from an EMBL/GenBank/DDBJ whole genome shotgun (WGS) entry which is preliminary data.</text>
</comment>
<feature type="domain" description="Bcl-2 Bcl-2 homology region 1-3" evidence="8">
    <location>
        <begin position="37"/>
        <end position="140"/>
    </location>
</feature>
<evidence type="ECO:0000256" key="1">
    <source>
        <dbReference type="ARBA" id="ARBA00009458"/>
    </source>
</evidence>
<evidence type="ECO:0000259" key="8">
    <source>
        <dbReference type="SMART" id="SM00337"/>
    </source>
</evidence>
<dbReference type="PRINTS" id="PR01867">
    <property type="entry name" value="BCL2RLATEDA1"/>
</dbReference>
<sequence>MESNNFLYVYNLVQGYLKHICREPELERALSKPAQVLRKTASSLQEDVEESLRLYLDSLEISSVDDARRIFSQVMEKEFADGHINWGRILTIFLFGGILTKKLQGCGVPLTKENMDQISHFMTEYIINTKAKWISENGGWQMIQHAKYQASQRIAVFLSMPDEVQTEEIIKDIFHQGKDCFIPCYKPQSNHMDMVKLASYEEIASLPLTSWNIHQPDEKDTREEALTAPDLFSALEGLDLILMPGLGFDKSGNRLGRGKGYYDAYLSRCMQHPKGKPYTIALAFKEQMCAVIPTSENDVKVDEILFEERED</sequence>
<dbReference type="InterPro" id="IPR037171">
    <property type="entry name" value="NagB/RpiA_transferase-like"/>
</dbReference>
<dbReference type="PRINTS" id="PR01862">
    <property type="entry name" value="BCL2FAMILY"/>
</dbReference>
<dbReference type="InterPro" id="IPR020717">
    <property type="entry name" value="Bcl2_BH1_motif_CS"/>
</dbReference>
<organism evidence="9 10">
    <name type="scientific">Phrynosoma platyrhinos</name>
    <name type="common">Desert horned lizard</name>
    <dbReference type="NCBI Taxonomy" id="52577"/>
    <lineage>
        <taxon>Eukaryota</taxon>
        <taxon>Metazoa</taxon>
        <taxon>Chordata</taxon>
        <taxon>Craniata</taxon>
        <taxon>Vertebrata</taxon>
        <taxon>Euteleostomi</taxon>
        <taxon>Lepidosauria</taxon>
        <taxon>Squamata</taxon>
        <taxon>Bifurcata</taxon>
        <taxon>Unidentata</taxon>
        <taxon>Episquamata</taxon>
        <taxon>Toxicofera</taxon>
        <taxon>Iguania</taxon>
        <taxon>Phrynosomatidae</taxon>
        <taxon>Phrynosomatinae</taxon>
        <taxon>Phrynosoma</taxon>
    </lineage>
</organism>
<keyword evidence="10" id="KW-1185">Reference proteome</keyword>
<protein>
    <recommendedName>
        <fullName evidence="7">5-formyltetrahydrofolate cyclo-ligase</fullName>
        <ecNumber evidence="7">6.3.3.2</ecNumber>
    </recommendedName>
</protein>
<evidence type="ECO:0000256" key="2">
    <source>
        <dbReference type="ARBA" id="ARBA00010638"/>
    </source>
</evidence>
<dbReference type="PROSITE" id="PS50062">
    <property type="entry name" value="BCL2_FAMILY"/>
    <property type="match status" value="1"/>
</dbReference>
<keyword evidence="5" id="KW-0067">ATP-binding</keyword>
<accession>A0ABQ7SRL3</accession>
<reference evidence="9 10" key="1">
    <citation type="journal article" date="2022" name="Gigascience">
        <title>A chromosome-level genome assembly and annotation of the desert horned lizard, Phrynosoma platyrhinos, provides insight into chromosomal rearrangements among reptiles.</title>
        <authorList>
            <person name="Koochekian N."/>
            <person name="Ascanio A."/>
            <person name="Farleigh K."/>
            <person name="Card D.C."/>
            <person name="Schield D.R."/>
            <person name="Castoe T.A."/>
            <person name="Jezkova T."/>
        </authorList>
    </citation>
    <scope>NUCLEOTIDE SEQUENCE [LARGE SCALE GENOMIC DNA]</scope>
    <source>
        <strain evidence="9">NK-2021</strain>
    </source>
</reference>
<dbReference type="Proteomes" id="UP000826234">
    <property type="component" value="Unassembled WGS sequence"/>
</dbReference>